<gene>
    <name evidence="1" type="ORF">MARPO_0003s0126</name>
</gene>
<proteinExistence type="predicted"/>
<reference evidence="2" key="1">
    <citation type="journal article" date="2017" name="Cell">
        <title>Insights into land plant evolution garnered from the Marchantia polymorpha genome.</title>
        <authorList>
            <person name="Bowman J.L."/>
            <person name="Kohchi T."/>
            <person name="Yamato K.T."/>
            <person name="Jenkins J."/>
            <person name="Shu S."/>
            <person name="Ishizaki K."/>
            <person name="Yamaoka S."/>
            <person name="Nishihama R."/>
            <person name="Nakamura Y."/>
            <person name="Berger F."/>
            <person name="Adam C."/>
            <person name="Aki S.S."/>
            <person name="Althoff F."/>
            <person name="Araki T."/>
            <person name="Arteaga-Vazquez M.A."/>
            <person name="Balasubrmanian S."/>
            <person name="Barry K."/>
            <person name="Bauer D."/>
            <person name="Boehm C.R."/>
            <person name="Briginshaw L."/>
            <person name="Caballero-Perez J."/>
            <person name="Catarino B."/>
            <person name="Chen F."/>
            <person name="Chiyoda S."/>
            <person name="Chovatia M."/>
            <person name="Davies K.M."/>
            <person name="Delmans M."/>
            <person name="Demura T."/>
            <person name="Dierschke T."/>
            <person name="Dolan L."/>
            <person name="Dorantes-Acosta A.E."/>
            <person name="Eklund D.M."/>
            <person name="Florent S.N."/>
            <person name="Flores-Sandoval E."/>
            <person name="Fujiyama A."/>
            <person name="Fukuzawa H."/>
            <person name="Galik B."/>
            <person name="Grimanelli D."/>
            <person name="Grimwood J."/>
            <person name="Grossniklaus U."/>
            <person name="Hamada T."/>
            <person name="Haseloff J."/>
            <person name="Hetherington A.J."/>
            <person name="Higo A."/>
            <person name="Hirakawa Y."/>
            <person name="Hundley H.N."/>
            <person name="Ikeda Y."/>
            <person name="Inoue K."/>
            <person name="Inoue S.I."/>
            <person name="Ishida S."/>
            <person name="Jia Q."/>
            <person name="Kakita M."/>
            <person name="Kanazawa T."/>
            <person name="Kawai Y."/>
            <person name="Kawashima T."/>
            <person name="Kennedy M."/>
            <person name="Kinose K."/>
            <person name="Kinoshita T."/>
            <person name="Kohara Y."/>
            <person name="Koide E."/>
            <person name="Komatsu K."/>
            <person name="Kopischke S."/>
            <person name="Kubo M."/>
            <person name="Kyozuka J."/>
            <person name="Lagercrantz U."/>
            <person name="Lin S.S."/>
            <person name="Lindquist E."/>
            <person name="Lipzen A.M."/>
            <person name="Lu C.W."/>
            <person name="De Luna E."/>
            <person name="Martienssen R.A."/>
            <person name="Minamino N."/>
            <person name="Mizutani M."/>
            <person name="Mizutani M."/>
            <person name="Mochizuki N."/>
            <person name="Monte I."/>
            <person name="Mosher R."/>
            <person name="Nagasaki H."/>
            <person name="Nakagami H."/>
            <person name="Naramoto S."/>
            <person name="Nishitani K."/>
            <person name="Ohtani M."/>
            <person name="Okamoto T."/>
            <person name="Okumura M."/>
            <person name="Phillips J."/>
            <person name="Pollak B."/>
            <person name="Reinders A."/>
            <person name="Rovekamp M."/>
            <person name="Sano R."/>
            <person name="Sawa S."/>
            <person name="Schmid M.W."/>
            <person name="Shirakawa M."/>
            <person name="Solano R."/>
            <person name="Spunde A."/>
            <person name="Suetsugu N."/>
            <person name="Sugano S."/>
            <person name="Sugiyama A."/>
            <person name="Sun R."/>
            <person name="Suzuki Y."/>
            <person name="Takenaka M."/>
            <person name="Takezawa D."/>
            <person name="Tomogane H."/>
            <person name="Tsuzuki M."/>
            <person name="Ueda T."/>
            <person name="Umeda M."/>
            <person name="Ward J.M."/>
            <person name="Watanabe Y."/>
            <person name="Yazaki K."/>
            <person name="Yokoyama R."/>
            <person name="Yoshitake Y."/>
            <person name="Yotsui I."/>
            <person name="Zachgo S."/>
            <person name="Schmutz J."/>
        </authorList>
    </citation>
    <scope>NUCLEOTIDE SEQUENCE [LARGE SCALE GENOMIC DNA]</scope>
    <source>
        <strain evidence="2">Tak-1</strain>
    </source>
</reference>
<dbReference type="OrthoDB" id="10526154at2759"/>
<evidence type="ECO:0000313" key="1">
    <source>
        <dbReference type="EMBL" id="PTQ49234.1"/>
    </source>
</evidence>
<dbReference type="AlphaFoldDB" id="A0A2R6XSZ4"/>
<organism evidence="1 2">
    <name type="scientific">Marchantia polymorpha</name>
    <name type="common">Common liverwort</name>
    <name type="synonym">Marchantia aquatica</name>
    <dbReference type="NCBI Taxonomy" id="3197"/>
    <lineage>
        <taxon>Eukaryota</taxon>
        <taxon>Viridiplantae</taxon>
        <taxon>Streptophyta</taxon>
        <taxon>Embryophyta</taxon>
        <taxon>Marchantiophyta</taxon>
        <taxon>Marchantiopsida</taxon>
        <taxon>Marchantiidae</taxon>
        <taxon>Marchantiales</taxon>
        <taxon>Marchantiaceae</taxon>
        <taxon>Marchantia</taxon>
    </lineage>
</organism>
<dbReference type="Gramene" id="Mp7g11120.1">
    <property type="protein sequence ID" value="Mp7g11120.1.cds1"/>
    <property type="gene ID" value="Mp7g11120"/>
</dbReference>
<sequence>MTIECDQSHLAATKPVMATIRLVTTLAAGSNTEAADVPIGAGAGACTWPSCAKATPMLDTATAAIKTLEAADPMVEAILLSCK</sequence>
<dbReference type="Proteomes" id="UP000244005">
    <property type="component" value="Unassembled WGS sequence"/>
</dbReference>
<protein>
    <submittedName>
        <fullName evidence="1">Uncharacterized protein</fullName>
    </submittedName>
</protein>
<name>A0A2R6XSZ4_MARPO</name>
<evidence type="ECO:0000313" key="2">
    <source>
        <dbReference type="Proteomes" id="UP000244005"/>
    </source>
</evidence>
<accession>A0A2R6XSZ4</accession>
<keyword evidence="2" id="KW-1185">Reference proteome</keyword>
<dbReference type="EMBL" id="KZ772675">
    <property type="protein sequence ID" value="PTQ49234.1"/>
    <property type="molecule type" value="Genomic_DNA"/>
</dbReference>